<dbReference type="AlphaFoldDB" id="A0AAW8W949"/>
<dbReference type="InterPro" id="IPR038157">
    <property type="entry name" value="FeoA_core_dom"/>
</dbReference>
<protein>
    <submittedName>
        <fullName evidence="3">FeoA family protein</fullName>
    </submittedName>
</protein>
<evidence type="ECO:0000256" key="1">
    <source>
        <dbReference type="ARBA" id="ARBA00023004"/>
    </source>
</evidence>
<dbReference type="SMART" id="SM00899">
    <property type="entry name" value="FeoA"/>
    <property type="match status" value="1"/>
</dbReference>
<dbReference type="Pfam" id="PF04023">
    <property type="entry name" value="FeoA"/>
    <property type="match status" value="1"/>
</dbReference>
<accession>A0AAW8W949</accession>
<dbReference type="InterPro" id="IPR007167">
    <property type="entry name" value="Fe-transptr_FeoA-like"/>
</dbReference>
<comment type="caution">
    <text evidence="3">The sequence shown here is derived from an EMBL/GenBank/DDBJ whole genome shotgun (WGS) entry which is preliminary data.</text>
</comment>
<dbReference type="EMBL" id="JAVLAM010000003">
    <property type="protein sequence ID" value="MDT7015235.1"/>
    <property type="molecule type" value="Genomic_DNA"/>
</dbReference>
<evidence type="ECO:0000259" key="2">
    <source>
        <dbReference type="SMART" id="SM00899"/>
    </source>
</evidence>
<organism evidence="3 4">
    <name type="scientific">Levilactobacillus namurensis</name>
    <dbReference type="NCBI Taxonomy" id="380393"/>
    <lineage>
        <taxon>Bacteria</taxon>
        <taxon>Bacillati</taxon>
        <taxon>Bacillota</taxon>
        <taxon>Bacilli</taxon>
        <taxon>Lactobacillales</taxon>
        <taxon>Lactobacillaceae</taxon>
        <taxon>Levilactobacillus</taxon>
    </lineage>
</organism>
<dbReference type="GO" id="GO:0046914">
    <property type="term" value="F:transition metal ion binding"/>
    <property type="evidence" value="ECO:0007669"/>
    <property type="project" value="InterPro"/>
</dbReference>
<dbReference type="InterPro" id="IPR008988">
    <property type="entry name" value="Transcriptional_repressor_C"/>
</dbReference>
<evidence type="ECO:0000313" key="4">
    <source>
        <dbReference type="Proteomes" id="UP001254075"/>
    </source>
</evidence>
<feature type="domain" description="Ferrous iron transporter FeoA-like" evidence="2">
    <location>
        <begin position="2"/>
        <end position="75"/>
    </location>
</feature>
<name>A0AAW8W949_9LACO</name>
<evidence type="ECO:0000313" key="3">
    <source>
        <dbReference type="EMBL" id="MDT7015235.1"/>
    </source>
</evidence>
<dbReference type="Proteomes" id="UP001254075">
    <property type="component" value="Unassembled WGS sequence"/>
</dbReference>
<keyword evidence="1" id="KW-0408">Iron</keyword>
<dbReference type="SUPFAM" id="SSF50037">
    <property type="entry name" value="C-terminal domain of transcriptional repressors"/>
    <property type="match status" value="1"/>
</dbReference>
<reference evidence="3" key="1">
    <citation type="submission" date="2023-08" db="EMBL/GenBank/DDBJ databases">
        <authorList>
            <person name="Page C.A."/>
            <person name="Perez-Diaz I.M."/>
        </authorList>
    </citation>
    <scope>NUCLEOTIDE SEQUENCE</scope>
    <source>
        <strain evidence="3">3.8.38</strain>
    </source>
</reference>
<dbReference type="Gene3D" id="2.30.30.90">
    <property type="match status" value="1"/>
</dbReference>
<proteinExistence type="predicted"/>
<sequence length="75" mass="8578">MQLLSQQTASPHFEVHSLSGLDDLMVRRLHRLGIRSGSRLTVVRQYPFHGPIIIQVDQQRIALRYAVFQVLIGGR</sequence>
<gene>
    <name evidence="3" type="ORF">RI532_12695</name>
</gene>